<organism evidence="1 2">
    <name type="scientific">Thermomonas aquatica</name>
    <dbReference type="NCBI Taxonomy" id="2202149"/>
    <lineage>
        <taxon>Bacteria</taxon>
        <taxon>Pseudomonadati</taxon>
        <taxon>Pseudomonadota</taxon>
        <taxon>Gammaproteobacteria</taxon>
        <taxon>Lysobacterales</taxon>
        <taxon>Lysobacteraceae</taxon>
        <taxon>Thermomonas</taxon>
    </lineage>
</organism>
<reference evidence="1 2" key="1">
    <citation type="submission" date="2019-06" db="EMBL/GenBank/DDBJ databases">
        <title>Thermomonas aquatica sp. nov., isolated from an industrial wastewater treatment plant.</title>
        <authorList>
            <person name="Jeon J.H."/>
            <person name="Park D.-S."/>
        </authorList>
    </citation>
    <scope>NUCLEOTIDE SEQUENCE [LARGE SCALE GENOMIC DNA]</scope>
    <source>
        <strain evidence="1 2">SY21</strain>
    </source>
</reference>
<protein>
    <recommendedName>
        <fullName evidence="3">Lipoprotein</fullName>
    </recommendedName>
</protein>
<accession>A0A5B7ZT18</accession>
<dbReference type="PROSITE" id="PS51257">
    <property type="entry name" value="PROKAR_LIPOPROTEIN"/>
    <property type="match status" value="1"/>
</dbReference>
<sequence length="138" mass="14123">MNKLHLILLPLALGLAACGPKPSDDTAPVADAPAAATAPATAAPQVEVAPTTMIHAQPAALADCKQTSVTLQWDVRSQKPGLTSVKIYTADGKLFAHAGASGSNETGPWVKPGFVFVLKSAADETELERLTIGGPVCP</sequence>
<evidence type="ECO:0000313" key="2">
    <source>
        <dbReference type="Proteomes" id="UP000308149"/>
    </source>
</evidence>
<keyword evidence="2" id="KW-1185">Reference proteome</keyword>
<name>A0A5B7ZT18_9GAMM</name>
<dbReference type="KEGG" id="thes:FHQ07_06170"/>
<dbReference type="Proteomes" id="UP000308149">
    <property type="component" value="Chromosome"/>
</dbReference>
<dbReference type="RefSeq" id="WP_139715984.1">
    <property type="nucleotide sequence ID" value="NZ_CP040871.1"/>
</dbReference>
<evidence type="ECO:0000313" key="1">
    <source>
        <dbReference type="EMBL" id="QDA56932.1"/>
    </source>
</evidence>
<dbReference type="AlphaFoldDB" id="A0A5B7ZT18"/>
<gene>
    <name evidence="1" type="ORF">FHQ07_06170</name>
</gene>
<evidence type="ECO:0008006" key="3">
    <source>
        <dbReference type="Google" id="ProtNLM"/>
    </source>
</evidence>
<dbReference type="OrthoDB" id="6059363at2"/>
<dbReference type="EMBL" id="CP040871">
    <property type="protein sequence ID" value="QDA56932.1"/>
    <property type="molecule type" value="Genomic_DNA"/>
</dbReference>
<proteinExistence type="predicted"/>